<dbReference type="Gene3D" id="1.10.443.10">
    <property type="entry name" value="Intergrase catalytic core"/>
    <property type="match status" value="1"/>
</dbReference>
<organism evidence="7 8">
    <name type="scientific">Haloferax volcanii (strain ATCC 29605 / DSM 3757 / JCM 8879 / NBRC 14742 / NCIMB 2012 / VKM B-1768 / DS2)</name>
    <name type="common">Halobacterium volcanii</name>
    <dbReference type="NCBI Taxonomy" id="309800"/>
    <lineage>
        <taxon>Archaea</taxon>
        <taxon>Methanobacteriati</taxon>
        <taxon>Methanobacteriota</taxon>
        <taxon>Stenosarchaea group</taxon>
        <taxon>Halobacteria</taxon>
        <taxon>Halobacteriales</taxon>
        <taxon>Haloferacaceae</taxon>
        <taxon>Haloferax</taxon>
    </lineage>
</organism>
<keyword evidence="2 4" id="KW-0238">DNA-binding</keyword>
<dbReference type="Pfam" id="PF02899">
    <property type="entry name" value="Phage_int_SAM_1"/>
    <property type="match status" value="1"/>
</dbReference>
<keyword evidence="1" id="KW-0229">DNA integration</keyword>
<protein>
    <submittedName>
        <fullName evidence="7">Phage integrase/site-specific recombinase</fullName>
    </submittedName>
</protein>
<dbReference type="AlphaFoldDB" id="A0A384L1Y4"/>
<dbReference type="OrthoDB" id="198497at2157"/>
<dbReference type="PANTHER" id="PTHR30349">
    <property type="entry name" value="PHAGE INTEGRASE-RELATED"/>
    <property type="match status" value="1"/>
</dbReference>
<dbReference type="PANTHER" id="PTHR30349:SF41">
    <property type="entry name" value="INTEGRASE_RECOMBINASE PROTEIN MJ0367-RELATED"/>
    <property type="match status" value="1"/>
</dbReference>
<dbReference type="CDD" id="cd00397">
    <property type="entry name" value="DNA_BRE_C"/>
    <property type="match status" value="1"/>
</dbReference>
<dbReference type="EMBL" id="AOHU01000035">
    <property type="protein sequence ID" value="ELY35074.1"/>
    <property type="molecule type" value="Genomic_DNA"/>
</dbReference>
<dbReference type="RefSeq" id="WP_004041725.1">
    <property type="nucleotide sequence ID" value="NC_013967.1"/>
</dbReference>
<sequence length="342" mass="39861">MPDQHDLEPIDPSTAVEMYLQERETEVSKATLKAHGYRLDYFQRWCDEQDIENLNVLSGRRMHQYRLWRREVGNLSNVSLKTQMDTIRVFIRFCERIDAVRNNLCESVVSPSLSPNEDHKKTILTNEEATKILNRLERFQYASFQHTLLLLLWRTGIRLGAARGLDLQDYDEPQARIRLHHRPEQDTPLKNGSEGERLVALRPDTCEVLTDWIENVRPDMSDDYGREPLFTTSQGRVSRTAIRENVYRLTRPCEYTGECPHGREVATCEALDDHRKSASKCPSSVSPHDVRRGSITHFLSRDVPEKVVSDRMNVGQQVLSKHYDQRTEEQKVEQRRGYLNNI</sequence>
<dbReference type="SUPFAM" id="SSF56349">
    <property type="entry name" value="DNA breaking-rejoining enzymes"/>
    <property type="match status" value="1"/>
</dbReference>
<feature type="domain" description="Tyr recombinase" evidence="5">
    <location>
        <begin position="119"/>
        <end position="336"/>
    </location>
</feature>
<dbReference type="InterPro" id="IPR002104">
    <property type="entry name" value="Integrase_catalytic"/>
</dbReference>
<reference evidence="8" key="1">
    <citation type="submission" date="2012-11" db="EMBL/GenBank/DDBJ databases">
        <authorList>
            <person name="Becker E.A."/>
            <person name="Seitzer P."/>
            <person name="Tritt A."/>
            <person name="Larsen D."/>
            <person name="Yao A."/>
            <person name="Wu D."/>
            <person name="Darling A."/>
            <person name="Eisen J.A."/>
            <person name="Facciotti M.T."/>
        </authorList>
    </citation>
    <scope>NUCLEOTIDE SEQUENCE [LARGE SCALE GENOMIC DNA]</scope>
    <source>
        <strain evidence="8">ATCC 29605 / DSM 3757 / JCM 8879 / NBRC 14742 / NCIMB 2012 / VKM B-1768 / DS2</strain>
    </source>
</reference>
<evidence type="ECO:0000259" key="6">
    <source>
        <dbReference type="PROSITE" id="PS51900"/>
    </source>
</evidence>
<dbReference type="Pfam" id="PF00589">
    <property type="entry name" value="Phage_integrase"/>
    <property type="match status" value="1"/>
</dbReference>
<evidence type="ECO:0000313" key="7">
    <source>
        <dbReference type="EMBL" id="ELY35074.1"/>
    </source>
</evidence>
<keyword evidence="3" id="KW-0233">DNA recombination</keyword>
<evidence type="ECO:0000256" key="1">
    <source>
        <dbReference type="ARBA" id="ARBA00022908"/>
    </source>
</evidence>
<accession>A0A384L1Y4</accession>
<dbReference type="InterPro" id="IPR010998">
    <property type="entry name" value="Integrase_recombinase_N"/>
</dbReference>
<dbReference type="Proteomes" id="UP000011532">
    <property type="component" value="Unassembled WGS sequence"/>
</dbReference>
<evidence type="ECO:0000256" key="4">
    <source>
        <dbReference type="PROSITE-ProRule" id="PRU01248"/>
    </source>
</evidence>
<evidence type="ECO:0000259" key="5">
    <source>
        <dbReference type="PROSITE" id="PS51898"/>
    </source>
</evidence>
<evidence type="ECO:0000256" key="2">
    <source>
        <dbReference type="ARBA" id="ARBA00023125"/>
    </source>
</evidence>
<dbReference type="GeneID" id="31787482"/>
<dbReference type="Gene3D" id="1.10.150.130">
    <property type="match status" value="1"/>
</dbReference>
<dbReference type="PROSITE" id="PS51900">
    <property type="entry name" value="CB"/>
    <property type="match status" value="1"/>
</dbReference>
<dbReference type="GO" id="GO:0003677">
    <property type="term" value="F:DNA binding"/>
    <property type="evidence" value="ECO:0007669"/>
    <property type="project" value="UniProtKB-UniRule"/>
</dbReference>
<feature type="domain" description="Core-binding (CB)" evidence="6">
    <location>
        <begin position="10"/>
        <end position="95"/>
    </location>
</feature>
<evidence type="ECO:0000256" key="3">
    <source>
        <dbReference type="ARBA" id="ARBA00023172"/>
    </source>
</evidence>
<evidence type="ECO:0000313" key="8">
    <source>
        <dbReference type="Proteomes" id="UP000011532"/>
    </source>
</evidence>
<dbReference type="InterPro" id="IPR004107">
    <property type="entry name" value="Integrase_SAM-like_N"/>
</dbReference>
<name>A0A384L1Y4_HALVD</name>
<dbReference type="InterPro" id="IPR050090">
    <property type="entry name" value="Tyrosine_recombinase_XerCD"/>
</dbReference>
<dbReference type="GO" id="GO:0015074">
    <property type="term" value="P:DNA integration"/>
    <property type="evidence" value="ECO:0007669"/>
    <property type="project" value="UniProtKB-KW"/>
</dbReference>
<proteinExistence type="predicted"/>
<dbReference type="InterPro" id="IPR011010">
    <property type="entry name" value="DNA_brk_join_enz"/>
</dbReference>
<reference evidence="7 8" key="2">
    <citation type="journal article" date="2014" name="PLoS Genet.">
        <title>Phylogenetically driven sequencing of extremely halophilic archaea reveals strategies for static and dynamic osmo-response.</title>
        <authorList>
            <person name="Becker E.A."/>
            <person name="Seitzer P.M."/>
            <person name="Tritt A."/>
            <person name="Larsen D."/>
            <person name="Krusor M."/>
            <person name="Yao A.I."/>
            <person name="Wu D."/>
            <person name="Madern D."/>
            <person name="Eisen J.A."/>
            <person name="Darling A.E."/>
            <person name="Facciotti M.T."/>
        </authorList>
    </citation>
    <scope>NUCLEOTIDE SEQUENCE [LARGE SCALE GENOMIC DNA]</scope>
    <source>
        <strain evidence="8">ATCC 29605 / DSM 3757 / JCM 8879 / NBRC 14742 / NCIMB 2012 / VKM B-1768 / DS2</strain>
    </source>
</reference>
<dbReference type="PROSITE" id="PS51898">
    <property type="entry name" value="TYR_RECOMBINASE"/>
    <property type="match status" value="1"/>
</dbReference>
<dbReference type="InterPro" id="IPR044068">
    <property type="entry name" value="CB"/>
</dbReference>
<dbReference type="GO" id="GO:0006310">
    <property type="term" value="P:DNA recombination"/>
    <property type="evidence" value="ECO:0007669"/>
    <property type="project" value="UniProtKB-KW"/>
</dbReference>
<dbReference type="InterPro" id="IPR013762">
    <property type="entry name" value="Integrase-like_cat_sf"/>
</dbReference>
<gene>
    <name evidence="7" type="ORF">C498_04485</name>
</gene>
<comment type="caution">
    <text evidence="7">The sequence shown here is derived from an EMBL/GenBank/DDBJ whole genome shotgun (WGS) entry which is preliminary data.</text>
</comment>